<dbReference type="AlphaFoldDB" id="A0A4R5N7M9"/>
<protein>
    <submittedName>
        <fullName evidence="1">Uncharacterized protein</fullName>
    </submittedName>
</protein>
<reference evidence="1 2" key="1">
    <citation type="journal article" date="2019" name="Appl. Microbiol. Biotechnol.">
        <title>Uncovering carbohydrate metabolism through a genotype-phenotype association study of 56 lactic acid bacteria genomes.</title>
        <authorList>
            <person name="Buron-Moles G."/>
            <person name="Chailyan A."/>
            <person name="Dolejs I."/>
            <person name="Forster J."/>
            <person name="Miks M.H."/>
        </authorList>
    </citation>
    <scope>NUCLEOTIDE SEQUENCE [LARGE SCALE GENOMIC DNA]</scope>
    <source>
        <strain evidence="1 2">ATCC 700006</strain>
    </source>
</reference>
<evidence type="ECO:0000313" key="2">
    <source>
        <dbReference type="Proteomes" id="UP000295681"/>
    </source>
</evidence>
<dbReference type="Proteomes" id="UP000295681">
    <property type="component" value="Unassembled WGS sequence"/>
</dbReference>
<accession>A0A4R5N7M9</accession>
<organism evidence="1 2">
    <name type="scientific">Leuconostoc fallax</name>
    <dbReference type="NCBI Taxonomy" id="1251"/>
    <lineage>
        <taxon>Bacteria</taxon>
        <taxon>Bacillati</taxon>
        <taxon>Bacillota</taxon>
        <taxon>Bacilli</taxon>
        <taxon>Lactobacillales</taxon>
        <taxon>Lactobacillaceae</taxon>
        <taxon>Leuconostoc</taxon>
    </lineage>
</organism>
<dbReference type="EMBL" id="PUFI01000015">
    <property type="protein sequence ID" value="TDG67542.1"/>
    <property type="molecule type" value="Genomic_DNA"/>
</dbReference>
<gene>
    <name evidence="1" type="ORF">C5L23_001341</name>
</gene>
<proteinExistence type="predicted"/>
<comment type="caution">
    <text evidence="1">The sequence shown here is derived from an EMBL/GenBank/DDBJ whole genome shotgun (WGS) entry which is preliminary data.</text>
</comment>
<keyword evidence="2" id="KW-1185">Reference proteome</keyword>
<name>A0A4R5N7M9_9LACO</name>
<dbReference type="STRING" id="907931.GCA_000165675_01489"/>
<sequence>MSKRVRQKCVSLFICVSLIQRTTDRNKVSGLQEYLCLSYSSSIIMVLESGFNEQHGGISLEIM</sequence>
<evidence type="ECO:0000313" key="1">
    <source>
        <dbReference type="EMBL" id="TDG67542.1"/>
    </source>
</evidence>